<dbReference type="SUPFAM" id="SSF50249">
    <property type="entry name" value="Nucleic acid-binding proteins"/>
    <property type="match status" value="1"/>
</dbReference>
<keyword evidence="8" id="KW-0067">ATP-binding</keyword>
<organism evidence="8 9">
    <name type="scientific">Magnetofaba australis IT-1</name>
    <dbReference type="NCBI Taxonomy" id="1434232"/>
    <lineage>
        <taxon>Bacteria</taxon>
        <taxon>Pseudomonadati</taxon>
        <taxon>Pseudomonadota</taxon>
        <taxon>Magnetococcia</taxon>
        <taxon>Magnetococcales</taxon>
        <taxon>Magnetococcaceae</taxon>
        <taxon>Magnetofaba</taxon>
    </lineage>
</organism>
<comment type="similarity">
    <text evidence="6">Belongs to the RuvA family.</text>
</comment>
<evidence type="ECO:0000256" key="1">
    <source>
        <dbReference type="ARBA" id="ARBA00022490"/>
    </source>
</evidence>
<proteinExistence type="inferred from homology"/>
<keyword evidence="1 6" id="KW-0963">Cytoplasm</keyword>
<feature type="domain" description="Helix-hairpin-helix DNA-binding motif class 1" evidence="7">
    <location>
        <begin position="50"/>
        <end position="69"/>
    </location>
</feature>
<dbReference type="InterPro" id="IPR010994">
    <property type="entry name" value="RuvA_2-like"/>
</dbReference>
<keyword evidence="8" id="KW-0547">Nucleotide-binding</keyword>
<keyword evidence="4 6" id="KW-0233">DNA recombination</keyword>
<keyword evidence="5 6" id="KW-0234">DNA repair</keyword>
<comment type="caution">
    <text evidence="6">Lacks conserved residue(s) required for the propagation of feature annotation.</text>
</comment>
<feature type="region of interest" description="Domain III" evidence="6">
    <location>
        <begin position="128"/>
        <end position="185"/>
    </location>
</feature>
<dbReference type="CDD" id="cd14332">
    <property type="entry name" value="UBA_RuvA_C"/>
    <property type="match status" value="1"/>
</dbReference>
<dbReference type="InterPro" id="IPR000085">
    <property type="entry name" value="RuvA"/>
</dbReference>
<dbReference type="Gene3D" id="2.40.50.140">
    <property type="entry name" value="Nucleic acid-binding proteins"/>
    <property type="match status" value="1"/>
</dbReference>
<sequence length="185" mass="19155">MGYRVFIPLSTYSALPPLGESAQLFTITVVREDAFHLYGFHEEKQKRLFGLLTSVSGVGAKIALALLSTHPADALAQAIANGDITAISRAPGVGKKGAQRIAMELKEKMAALGGFAAPGGVALPGGEMGFAAPVGLREEAASALVNLGYKRNQADAALAKALNSGDIEDLGELIKVALKLLSPQS</sequence>
<comment type="function">
    <text evidence="6">The RuvA-RuvB-RuvC complex processes Holliday junction (HJ) DNA during genetic recombination and DNA repair, while the RuvA-RuvB complex plays an important role in the rescue of blocked DNA replication forks via replication fork reversal (RFR). RuvA specifically binds to HJ cruciform DNA, conferring on it an open structure. The RuvB hexamer acts as an ATP-dependent pump, pulling dsDNA into and through the RuvAB complex. HJ branch migration allows RuvC to scan DNA until it finds its consensus sequence, where it cleaves and resolves the cruciform DNA.</text>
</comment>
<keyword evidence="2 6" id="KW-0227">DNA damage</keyword>
<evidence type="ECO:0000256" key="6">
    <source>
        <dbReference type="HAMAP-Rule" id="MF_00031"/>
    </source>
</evidence>
<dbReference type="Proteomes" id="UP000194003">
    <property type="component" value="Unassembled WGS sequence"/>
</dbReference>
<dbReference type="STRING" id="1434232.MAIT1_01790"/>
<keyword evidence="8" id="KW-0347">Helicase</keyword>
<evidence type="ECO:0000313" key="9">
    <source>
        <dbReference type="Proteomes" id="UP000194003"/>
    </source>
</evidence>
<feature type="domain" description="Helix-hairpin-helix DNA-binding motif class 1" evidence="7">
    <location>
        <begin position="85"/>
        <end position="104"/>
    </location>
</feature>
<dbReference type="Pfam" id="PF01330">
    <property type="entry name" value="RuvA_N"/>
    <property type="match status" value="1"/>
</dbReference>
<reference evidence="8 9" key="1">
    <citation type="journal article" date="2016" name="BMC Genomics">
        <title>Combined genomic and structural analyses of a cultured magnetotactic bacterium reveals its niche adaptation to a dynamic environment.</title>
        <authorList>
            <person name="Araujo A.C."/>
            <person name="Morillo V."/>
            <person name="Cypriano J."/>
            <person name="Teixeira L.C."/>
            <person name="Leao P."/>
            <person name="Lyra S."/>
            <person name="Almeida L.G."/>
            <person name="Bazylinski D.A."/>
            <person name="Vasconcellos A.T."/>
            <person name="Abreu F."/>
            <person name="Lins U."/>
        </authorList>
    </citation>
    <scope>NUCLEOTIDE SEQUENCE [LARGE SCALE GENOMIC DNA]</scope>
    <source>
        <strain evidence="8 9">IT-1</strain>
    </source>
</reference>
<accession>A0A1Y2K271</accession>
<dbReference type="GO" id="GO:0000400">
    <property type="term" value="F:four-way junction DNA binding"/>
    <property type="evidence" value="ECO:0007669"/>
    <property type="project" value="UniProtKB-UniRule"/>
</dbReference>
<dbReference type="InterPro" id="IPR013849">
    <property type="entry name" value="DNA_helicase_Holl-junc_RuvA_I"/>
</dbReference>
<protein>
    <recommendedName>
        <fullName evidence="6">Holliday junction branch migration complex subunit RuvA</fullName>
    </recommendedName>
</protein>
<keyword evidence="9" id="KW-1185">Reference proteome</keyword>
<dbReference type="GO" id="GO:0009379">
    <property type="term" value="C:Holliday junction helicase complex"/>
    <property type="evidence" value="ECO:0007669"/>
    <property type="project" value="InterPro"/>
</dbReference>
<dbReference type="GO" id="GO:0006310">
    <property type="term" value="P:DNA recombination"/>
    <property type="evidence" value="ECO:0007669"/>
    <property type="project" value="UniProtKB-UniRule"/>
</dbReference>
<dbReference type="InterPro" id="IPR036267">
    <property type="entry name" value="RuvA_C_sf"/>
</dbReference>
<dbReference type="GO" id="GO:0005737">
    <property type="term" value="C:cytoplasm"/>
    <property type="evidence" value="ECO:0007669"/>
    <property type="project" value="UniProtKB-SubCell"/>
</dbReference>
<evidence type="ECO:0000256" key="2">
    <source>
        <dbReference type="ARBA" id="ARBA00022763"/>
    </source>
</evidence>
<dbReference type="GO" id="GO:0009378">
    <property type="term" value="F:four-way junction helicase activity"/>
    <property type="evidence" value="ECO:0007669"/>
    <property type="project" value="InterPro"/>
</dbReference>
<keyword evidence="8" id="KW-0378">Hydrolase</keyword>
<keyword evidence="3 6" id="KW-0238">DNA-binding</keyword>
<dbReference type="InterPro" id="IPR003583">
    <property type="entry name" value="Hlx-hairpin-Hlx_DNA-bd_motif"/>
</dbReference>
<evidence type="ECO:0000256" key="4">
    <source>
        <dbReference type="ARBA" id="ARBA00023172"/>
    </source>
</evidence>
<name>A0A1Y2K271_9PROT</name>
<evidence type="ECO:0000313" key="8">
    <source>
        <dbReference type="EMBL" id="OSM01757.1"/>
    </source>
</evidence>
<gene>
    <name evidence="6" type="primary">ruvA</name>
    <name evidence="8" type="ORF">MAIT1_01790</name>
</gene>
<dbReference type="GO" id="GO:0005524">
    <property type="term" value="F:ATP binding"/>
    <property type="evidence" value="ECO:0007669"/>
    <property type="project" value="InterPro"/>
</dbReference>
<dbReference type="NCBIfam" id="TIGR00084">
    <property type="entry name" value="ruvA"/>
    <property type="match status" value="1"/>
</dbReference>
<dbReference type="Gene3D" id="1.10.150.20">
    <property type="entry name" value="5' to 3' exonuclease, C-terminal subdomain"/>
    <property type="match status" value="1"/>
</dbReference>
<dbReference type="Pfam" id="PF07499">
    <property type="entry name" value="RuvA_C"/>
    <property type="match status" value="1"/>
</dbReference>
<dbReference type="SUPFAM" id="SSF46929">
    <property type="entry name" value="DNA helicase RuvA subunit, C-terminal domain"/>
    <property type="match status" value="1"/>
</dbReference>
<dbReference type="HAMAP" id="MF_00031">
    <property type="entry name" value="DNA_HJ_migration_RuvA"/>
    <property type="match status" value="1"/>
</dbReference>
<dbReference type="InterPro" id="IPR012340">
    <property type="entry name" value="NA-bd_OB-fold"/>
</dbReference>
<dbReference type="SUPFAM" id="SSF47781">
    <property type="entry name" value="RuvA domain 2-like"/>
    <property type="match status" value="1"/>
</dbReference>
<comment type="caution">
    <text evidence="8">The sequence shown here is derived from an EMBL/GenBank/DDBJ whole genome shotgun (WGS) entry which is preliminary data.</text>
</comment>
<comment type="subunit">
    <text evidence="6">Homotetramer. Forms an RuvA(8)-RuvB(12)-Holliday junction (HJ) complex. HJ DNA is sandwiched between 2 RuvA tetramers; dsDNA enters through RuvA and exits via RuvB. An RuvB hexamer assembles on each DNA strand where it exits the tetramer. Each RuvB hexamer is contacted by two RuvA subunits (via domain III) on 2 adjacent RuvB subunits; this complex drives branch migration. In the full resolvosome a probable DNA-RuvA(4)-RuvB(12)-RuvC(2) complex forms which resolves the HJ.</text>
</comment>
<evidence type="ECO:0000256" key="3">
    <source>
        <dbReference type="ARBA" id="ARBA00023125"/>
    </source>
</evidence>
<comment type="subcellular location">
    <subcellularLocation>
        <location evidence="6">Cytoplasm</location>
    </subcellularLocation>
</comment>
<dbReference type="Gene3D" id="1.10.8.10">
    <property type="entry name" value="DNA helicase RuvA subunit, C-terminal domain"/>
    <property type="match status" value="1"/>
</dbReference>
<dbReference type="GO" id="GO:0006281">
    <property type="term" value="P:DNA repair"/>
    <property type="evidence" value="ECO:0007669"/>
    <property type="project" value="UniProtKB-UniRule"/>
</dbReference>
<dbReference type="Pfam" id="PF14520">
    <property type="entry name" value="HHH_5"/>
    <property type="match status" value="1"/>
</dbReference>
<dbReference type="InterPro" id="IPR011114">
    <property type="entry name" value="RuvA_C"/>
</dbReference>
<dbReference type="EMBL" id="LVJN01000020">
    <property type="protein sequence ID" value="OSM01757.1"/>
    <property type="molecule type" value="Genomic_DNA"/>
</dbReference>
<evidence type="ECO:0000259" key="7">
    <source>
        <dbReference type="SMART" id="SM00278"/>
    </source>
</evidence>
<dbReference type="AlphaFoldDB" id="A0A1Y2K271"/>
<evidence type="ECO:0000256" key="5">
    <source>
        <dbReference type="ARBA" id="ARBA00023204"/>
    </source>
</evidence>
<comment type="domain">
    <text evidence="6">Has three domains with a flexible linker between the domains II and III and assumes an 'L' shape. Domain III is highly mobile and contacts RuvB.</text>
</comment>
<dbReference type="GO" id="GO:0048476">
    <property type="term" value="C:Holliday junction resolvase complex"/>
    <property type="evidence" value="ECO:0007669"/>
    <property type="project" value="UniProtKB-UniRule"/>
</dbReference>
<dbReference type="SMART" id="SM00278">
    <property type="entry name" value="HhH1"/>
    <property type="match status" value="2"/>
</dbReference>